<dbReference type="SMART" id="SM00283">
    <property type="entry name" value="MA"/>
    <property type="match status" value="1"/>
</dbReference>
<dbReference type="PRINTS" id="PR00260">
    <property type="entry name" value="CHEMTRNSDUCR"/>
</dbReference>
<dbReference type="CDD" id="cd11386">
    <property type="entry name" value="MCP_signal"/>
    <property type="match status" value="1"/>
</dbReference>
<dbReference type="InterPro" id="IPR004090">
    <property type="entry name" value="Chemotax_Me-accpt_rcpt"/>
</dbReference>
<evidence type="ECO:0000256" key="2">
    <source>
        <dbReference type="ARBA" id="ARBA00022475"/>
    </source>
</evidence>
<dbReference type="PANTHER" id="PTHR43531">
    <property type="entry name" value="PROTEIN ICFG"/>
    <property type="match status" value="1"/>
</dbReference>
<dbReference type="InterPro" id="IPR003660">
    <property type="entry name" value="HAMP_dom"/>
</dbReference>
<gene>
    <name evidence="16" type="ORF">DWV00_24085</name>
</gene>
<evidence type="ECO:0000256" key="11">
    <source>
        <dbReference type="PROSITE-ProRule" id="PRU00284"/>
    </source>
</evidence>
<evidence type="ECO:0000256" key="5">
    <source>
        <dbReference type="ARBA" id="ARBA00022519"/>
    </source>
</evidence>
<dbReference type="Pfam" id="PF00015">
    <property type="entry name" value="MCPsignal"/>
    <property type="match status" value="1"/>
</dbReference>
<evidence type="ECO:0000256" key="7">
    <source>
        <dbReference type="ARBA" id="ARBA00022989"/>
    </source>
</evidence>
<keyword evidence="8 13" id="KW-0472">Membrane</keyword>
<dbReference type="InterPro" id="IPR051310">
    <property type="entry name" value="MCP_chemotaxis"/>
</dbReference>
<dbReference type="CDD" id="cd06225">
    <property type="entry name" value="HAMP"/>
    <property type="match status" value="1"/>
</dbReference>
<evidence type="ECO:0000259" key="14">
    <source>
        <dbReference type="PROSITE" id="PS50111"/>
    </source>
</evidence>
<keyword evidence="5" id="KW-0997">Cell inner membrane</keyword>
<dbReference type="GO" id="GO:0007165">
    <property type="term" value="P:signal transduction"/>
    <property type="evidence" value="ECO:0007669"/>
    <property type="project" value="UniProtKB-KW"/>
</dbReference>
<keyword evidence="7 13" id="KW-1133">Transmembrane helix</keyword>
<keyword evidence="17" id="KW-1185">Reference proteome</keyword>
<comment type="similarity">
    <text evidence="10">Belongs to the methyl-accepting chemotaxis (MCP) protein family.</text>
</comment>
<proteinExistence type="inferred from homology"/>
<dbReference type="PANTHER" id="PTHR43531:SF14">
    <property type="entry name" value="METHYL-ACCEPTING CHEMOTAXIS PROTEIN I-RELATED"/>
    <property type="match status" value="1"/>
</dbReference>
<name>A0A3D8JT33_9BURK</name>
<dbReference type="InterPro" id="IPR004089">
    <property type="entry name" value="MCPsignal_dom"/>
</dbReference>
<dbReference type="SMART" id="SM00304">
    <property type="entry name" value="HAMP"/>
    <property type="match status" value="2"/>
</dbReference>
<dbReference type="PROSITE" id="PS50885">
    <property type="entry name" value="HAMP"/>
    <property type="match status" value="1"/>
</dbReference>
<dbReference type="GO" id="GO:0004888">
    <property type="term" value="F:transmembrane signaling receptor activity"/>
    <property type="evidence" value="ECO:0007669"/>
    <property type="project" value="InterPro"/>
</dbReference>
<evidence type="ECO:0000256" key="4">
    <source>
        <dbReference type="ARBA" id="ARBA00022500"/>
    </source>
</evidence>
<dbReference type="GO" id="GO:0006935">
    <property type="term" value="P:chemotaxis"/>
    <property type="evidence" value="ECO:0007669"/>
    <property type="project" value="UniProtKB-KW"/>
</dbReference>
<keyword evidence="6 13" id="KW-0812">Transmembrane</keyword>
<dbReference type="Proteomes" id="UP000256838">
    <property type="component" value="Unassembled WGS sequence"/>
</dbReference>
<feature type="transmembrane region" description="Helical" evidence="13">
    <location>
        <begin position="187"/>
        <end position="207"/>
    </location>
</feature>
<keyword evidence="3" id="KW-0488">Methylation</keyword>
<evidence type="ECO:0000256" key="3">
    <source>
        <dbReference type="ARBA" id="ARBA00022481"/>
    </source>
</evidence>
<feature type="domain" description="Methyl-accepting transducer" evidence="14">
    <location>
        <begin position="271"/>
        <end position="500"/>
    </location>
</feature>
<dbReference type="EMBL" id="QRGA01000015">
    <property type="protein sequence ID" value="RDU96198.1"/>
    <property type="molecule type" value="Genomic_DNA"/>
</dbReference>
<keyword evidence="12" id="KW-0175">Coiled coil</keyword>
<evidence type="ECO:0000256" key="8">
    <source>
        <dbReference type="ARBA" id="ARBA00023136"/>
    </source>
</evidence>
<dbReference type="OrthoDB" id="9806477at2"/>
<dbReference type="Pfam" id="PF02203">
    <property type="entry name" value="TarH"/>
    <property type="match status" value="1"/>
</dbReference>
<keyword evidence="2" id="KW-1003">Cell membrane</keyword>
<feature type="domain" description="HAMP" evidence="15">
    <location>
        <begin position="214"/>
        <end position="266"/>
    </location>
</feature>
<dbReference type="GO" id="GO:0005886">
    <property type="term" value="C:plasma membrane"/>
    <property type="evidence" value="ECO:0007669"/>
    <property type="project" value="UniProtKB-SubCell"/>
</dbReference>
<accession>A0A3D8JT33</accession>
<evidence type="ECO:0000313" key="16">
    <source>
        <dbReference type="EMBL" id="RDU96198.1"/>
    </source>
</evidence>
<evidence type="ECO:0000256" key="12">
    <source>
        <dbReference type="SAM" id="Coils"/>
    </source>
</evidence>
<evidence type="ECO:0000256" key="6">
    <source>
        <dbReference type="ARBA" id="ARBA00022692"/>
    </source>
</evidence>
<comment type="subcellular location">
    <subcellularLocation>
        <location evidence="1">Cell inner membrane</location>
        <topology evidence="1">Multi-pass membrane protein</topology>
    </subcellularLocation>
</comment>
<dbReference type="SUPFAM" id="SSF58104">
    <property type="entry name" value="Methyl-accepting chemotaxis protein (MCP) signaling domain"/>
    <property type="match status" value="1"/>
</dbReference>
<dbReference type="RefSeq" id="WP_115536126.1">
    <property type="nucleotide sequence ID" value="NZ_QRGA01000015.1"/>
</dbReference>
<comment type="caution">
    <text evidence="16">The sequence shown here is derived from an EMBL/GenBank/DDBJ whole genome shotgun (WGS) entry which is preliminary data.</text>
</comment>
<evidence type="ECO:0000256" key="13">
    <source>
        <dbReference type="SAM" id="Phobius"/>
    </source>
</evidence>
<protein>
    <submittedName>
        <fullName evidence="16">HAMP domain-containing protein</fullName>
    </submittedName>
</protein>
<evidence type="ECO:0000259" key="15">
    <source>
        <dbReference type="PROSITE" id="PS50885"/>
    </source>
</evidence>
<keyword evidence="4" id="KW-0145">Chemotaxis</keyword>
<reference evidence="16 17" key="1">
    <citation type="submission" date="2018-08" db="EMBL/GenBank/DDBJ databases">
        <title>Paraburkholderia sp. DHOM06 isolated from forest soil.</title>
        <authorList>
            <person name="Gao Z.-H."/>
            <person name="Qiu L.-H."/>
        </authorList>
    </citation>
    <scope>NUCLEOTIDE SEQUENCE [LARGE SCALE GENOMIC DNA]</scope>
    <source>
        <strain evidence="16 17">DHOM06</strain>
    </source>
</reference>
<evidence type="ECO:0000256" key="10">
    <source>
        <dbReference type="ARBA" id="ARBA00029447"/>
    </source>
</evidence>
<feature type="coiled-coil region" evidence="12">
    <location>
        <begin position="478"/>
        <end position="509"/>
    </location>
</feature>
<evidence type="ECO:0000256" key="1">
    <source>
        <dbReference type="ARBA" id="ARBA00004429"/>
    </source>
</evidence>
<sequence length="520" mass="54659">MQTSLSIRGGLAATIAGYTALLILVIAGAIAMLSAGNAALAAMYRDDTAALLHLKTSSERLLVLRGGLSEVEQLISAGQPAKAEIARLHQLLAQSNDELAAYRQLHTPDAVEKKLLDTLLTRRQALMTQTVQKALSQLDQDDEVDFLSTQREAPPALFAAYQDAITALENLQVDREKARFEAADARFHNALWVLGGAAVFALVVGFLTQRTLARAIVTPVNSAVDHFDRIAHGDLTHSVSVARAKEMGHLMTGLNQMQAGLAQTVSQVRASTESIVGDARTIAHGNMELSDHTEQQAASLQEAAASIEQLTATVRQTADNARNAHSYAASANDIAAKGGDAMARVVATMNAISTSSTQIAGIVGVIEGIAFQTNILALNAAVEAARAGENGRGFAVVAAEVRNLAQRSASAAKEIKTLIGDSTQRVDGGSTLVGEAGATMSELAHAVERVRTIIAEISLASEQQSIGIEQVNASVSHMEQAMQRNAALAEEAAAAAASLEDQSRRLDDAVARFRLPASAA</sequence>
<dbReference type="InterPro" id="IPR003122">
    <property type="entry name" value="Tar_rcpt_lig-bd"/>
</dbReference>
<keyword evidence="9 11" id="KW-0807">Transducer</keyword>
<organism evidence="16 17">
    <name type="scientific">Trinickia dinghuensis</name>
    <dbReference type="NCBI Taxonomy" id="2291023"/>
    <lineage>
        <taxon>Bacteria</taxon>
        <taxon>Pseudomonadati</taxon>
        <taxon>Pseudomonadota</taxon>
        <taxon>Betaproteobacteria</taxon>
        <taxon>Burkholderiales</taxon>
        <taxon>Burkholderiaceae</taxon>
        <taxon>Trinickia</taxon>
    </lineage>
</organism>
<dbReference type="AlphaFoldDB" id="A0A3D8JT33"/>
<dbReference type="PROSITE" id="PS50111">
    <property type="entry name" value="CHEMOTAXIS_TRANSDUC_2"/>
    <property type="match status" value="1"/>
</dbReference>
<dbReference type="FunFam" id="1.10.287.950:FF:000001">
    <property type="entry name" value="Methyl-accepting chemotaxis sensory transducer"/>
    <property type="match status" value="1"/>
</dbReference>
<feature type="transmembrane region" description="Helical" evidence="13">
    <location>
        <begin position="12"/>
        <end position="35"/>
    </location>
</feature>
<evidence type="ECO:0000313" key="17">
    <source>
        <dbReference type="Proteomes" id="UP000256838"/>
    </source>
</evidence>
<evidence type="ECO:0000256" key="9">
    <source>
        <dbReference type="ARBA" id="ARBA00023224"/>
    </source>
</evidence>
<dbReference type="Pfam" id="PF00672">
    <property type="entry name" value="HAMP"/>
    <property type="match status" value="1"/>
</dbReference>
<dbReference type="Gene3D" id="1.10.287.950">
    <property type="entry name" value="Methyl-accepting chemotaxis protein"/>
    <property type="match status" value="1"/>
</dbReference>